<gene>
    <name evidence="1" type="ORF">PIB30_092643</name>
</gene>
<accession>A0ABU6TU99</accession>
<dbReference type="EMBL" id="JASCZI010092546">
    <property type="protein sequence ID" value="MED6152492.1"/>
    <property type="molecule type" value="Genomic_DNA"/>
</dbReference>
<name>A0ABU6TU99_9FABA</name>
<sequence>MSLERWKRLSWTWHLTVIIATVKKNSKATMKWTMQMKKTYWNMIWIQMWGDVANALANEFPFQEASFMRVLDEEAMKEPEFAEDMNPGPTYVPGGEFAIGMEFNSRESVIKAVKEYTISRGVDYW</sequence>
<organism evidence="1 2">
    <name type="scientific">Stylosanthes scabra</name>
    <dbReference type="NCBI Taxonomy" id="79078"/>
    <lineage>
        <taxon>Eukaryota</taxon>
        <taxon>Viridiplantae</taxon>
        <taxon>Streptophyta</taxon>
        <taxon>Embryophyta</taxon>
        <taxon>Tracheophyta</taxon>
        <taxon>Spermatophyta</taxon>
        <taxon>Magnoliopsida</taxon>
        <taxon>eudicotyledons</taxon>
        <taxon>Gunneridae</taxon>
        <taxon>Pentapetalae</taxon>
        <taxon>rosids</taxon>
        <taxon>fabids</taxon>
        <taxon>Fabales</taxon>
        <taxon>Fabaceae</taxon>
        <taxon>Papilionoideae</taxon>
        <taxon>50 kb inversion clade</taxon>
        <taxon>dalbergioids sensu lato</taxon>
        <taxon>Dalbergieae</taxon>
        <taxon>Pterocarpus clade</taxon>
        <taxon>Stylosanthes</taxon>
    </lineage>
</organism>
<evidence type="ECO:0000313" key="1">
    <source>
        <dbReference type="EMBL" id="MED6152492.1"/>
    </source>
</evidence>
<keyword evidence="2" id="KW-1185">Reference proteome</keyword>
<proteinExistence type="predicted"/>
<evidence type="ECO:0000313" key="2">
    <source>
        <dbReference type="Proteomes" id="UP001341840"/>
    </source>
</evidence>
<feature type="non-terminal residue" evidence="1">
    <location>
        <position position="125"/>
    </location>
</feature>
<protein>
    <submittedName>
        <fullName evidence="1">Uncharacterized protein</fullName>
    </submittedName>
</protein>
<reference evidence="1 2" key="1">
    <citation type="journal article" date="2023" name="Plants (Basel)">
        <title>Bridging the Gap: Combining Genomics and Transcriptomics Approaches to Understand Stylosanthes scabra, an Orphan Legume from the Brazilian Caatinga.</title>
        <authorList>
            <person name="Ferreira-Neto J.R.C."/>
            <person name="da Silva M.D."/>
            <person name="Binneck E."/>
            <person name="de Melo N.F."/>
            <person name="da Silva R.H."/>
            <person name="de Melo A.L.T.M."/>
            <person name="Pandolfi V."/>
            <person name="Bustamante F.O."/>
            <person name="Brasileiro-Vidal A.C."/>
            <person name="Benko-Iseppon A.M."/>
        </authorList>
    </citation>
    <scope>NUCLEOTIDE SEQUENCE [LARGE SCALE GENOMIC DNA]</scope>
    <source>
        <tissue evidence="1">Leaves</tissue>
    </source>
</reference>
<dbReference type="Proteomes" id="UP001341840">
    <property type="component" value="Unassembled WGS sequence"/>
</dbReference>
<comment type="caution">
    <text evidence="1">The sequence shown here is derived from an EMBL/GenBank/DDBJ whole genome shotgun (WGS) entry which is preliminary data.</text>
</comment>